<evidence type="ECO:0000313" key="4">
    <source>
        <dbReference type="Proteomes" id="UP000187203"/>
    </source>
</evidence>
<feature type="region of interest" description="Disordered" evidence="1">
    <location>
        <begin position="322"/>
        <end position="441"/>
    </location>
</feature>
<feature type="non-terminal residue" evidence="3">
    <location>
        <position position="1"/>
    </location>
</feature>
<proteinExistence type="predicted"/>
<dbReference type="Gene3D" id="3.60.10.10">
    <property type="entry name" value="Endonuclease/exonuclease/phosphatase"/>
    <property type="match status" value="1"/>
</dbReference>
<dbReference type="OrthoDB" id="994333at2759"/>
<feature type="region of interest" description="Disordered" evidence="1">
    <location>
        <begin position="483"/>
        <end position="506"/>
    </location>
</feature>
<gene>
    <name evidence="3" type="ORF">COLO4_13796</name>
</gene>
<feature type="domain" description="DUF4283" evidence="2">
    <location>
        <begin position="139"/>
        <end position="219"/>
    </location>
</feature>
<accession>A0A1R3JUN5</accession>
<dbReference type="SUPFAM" id="SSF56219">
    <property type="entry name" value="DNase I-like"/>
    <property type="match status" value="1"/>
</dbReference>
<feature type="non-terminal residue" evidence="3">
    <location>
        <position position="754"/>
    </location>
</feature>
<dbReference type="GO" id="GO:0004519">
    <property type="term" value="F:endonuclease activity"/>
    <property type="evidence" value="ECO:0007669"/>
    <property type="project" value="UniProtKB-KW"/>
</dbReference>
<sequence>RVFSEMVSPPLSPRSSASHSFSDLSGQEVDLLQRSNKRIKDNHSTMDTSDPLPSIRNFDRAPSNRSSKSCDPNSKETLPFNPQASYRDMLVQSQEGLQICFNTNSRQLDEESDNEKDFDDDIPTILLSSEEKKRIRTPWLNSIIVKTFGKSVGYNFLYPRVKAEWKPHGPMDCIDLGKDLFLFRFHSKDDFNRIFYGGPWFVGPYFLSMRLWEPSFYPEKAAFSTTAVWARLPGLPIEIFDSNTLRRIGNQLGVLLRVDANTASSSRGRYARICVQVDLDRPLLPRVRIGQHVKNILYESISGLCFKCGCIGHNINVCPSSVSVPQDKQSDNPNSMDVEKETQKSKKEAEFGPWMVVSRRKPPKPQGRAAEPGKAENSKSGLNAQNLGHNGHIDPAPKPSKSNAQSSIKGQIKSHVPSISRYHPLDGVTDNDPTPSSPTHLDNAAVNLKAKMKEKSSDLMELTENTSLPKNCQPQIPIEIMESSTSKTQIKKSTNHPQKNNSSKKALLASPEVDLEEYLHLLQDPKEHDPKTPPLSEEVKDQMLKTLVAQEFLEAKQNVFTEVEAPSDSPWVTTTLRRIIFNNEVAFHKTILVPKFVRETRVIAQSYNELGNHLTEHNIVILPHYHPEANMLWKTQEGQVSVIPELAQWWLGEVVPTPMDLKILVWNCRGAASSEFKQTFMDMIRIHRPSICILSETKVSGEVAERISGSLGFDNKHIINARGFSGGLWMLWDSLAVNLEILPHGDQAIHAIVK</sequence>
<keyword evidence="3" id="KW-0255">Endonuclease</keyword>
<dbReference type="InterPro" id="IPR025558">
    <property type="entry name" value="DUF4283"/>
</dbReference>
<feature type="compositionally biased region" description="Polar residues" evidence="1">
    <location>
        <begin position="495"/>
        <end position="504"/>
    </location>
</feature>
<organism evidence="3 4">
    <name type="scientific">Corchorus olitorius</name>
    <dbReference type="NCBI Taxonomy" id="93759"/>
    <lineage>
        <taxon>Eukaryota</taxon>
        <taxon>Viridiplantae</taxon>
        <taxon>Streptophyta</taxon>
        <taxon>Embryophyta</taxon>
        <taxon>Tracheophyta</taxon>
        <taxon>Spermatophyta</taxon>
        <taxon>Magnoliopsida</taxon>
        <taxon>eudicotyledons</taxon>
        <taxon>Gunneridae</taxon>
        <taxon>Pentapetalae</taxon>
        <taxon>rosids</taxon>
        <taxon>malvids</taxon>
        <taxon>Malvales</taxon>
        <taxon>Malvaceae</taxon>
        <taxon>Grewioideae</taxon>
        <taxon>Apeibeae</taxon>
        <taxon>Corchorus</taxon>
    </lineage>
</organism>
<feature type="compositionally biased region" description="Polar residues" evidence="1">
    <location>
        <begin position="378"/>
        <end position="388"/>
    </location>
</feature>
<comment type="caution">
    <text evidence="3">The sequence shown here is derived from an EMBL/GenBank/DDBJ whole genome shotgun (WGS) entry which is preliminary data.</text>
</comment>
<reference evidence="4" key="1">
    <citation type="submission" date="2013-09" db="EMBL/GenBank/DDBJ databases">
        <title>Corchorus olitorius genome sequencing.</title>
        <authorList>
            <person name="Alam M."/>
            <person name="Haque M.S."/>
            <person name="Islam M.S."/>
            <person name="Emdad E.M."/>
            <person name="Islam M.M."/>
            <person name="Ahmed B."/>
            <person name="Halim A."/>
            <person name="Hossen Q.M.M."/>
            <person name="Hossain M.Z."/>
            <person name="Ahmed R."/>
            <person name="Khan M.M."/>
            <person name="Islam R."/>
            <person name="Rashid M.M."/>
            <person name="Khan S.A."/>
            <person name="Rahman M.S."/>
            <person name="Alam M."/>
            <person name="Yahiya A.S."/>
            <person name="Khan M.S."/>
            <person name="Azam M.S."/>
            <person name="Haque T."/>
            <person name="Lashkar M.Z.H."/>
            <person name="Akhand A.I."/>
            <person name="Morshed G."/>
            <person name="Roy S."/>
            <person name="Uddin K.S."/>
            <person name="Rabeya T."/>
            <person name="Hossain A.S."/>
            <person name="Chowdhury A."/>
            <person name="Snigdha A.R."/>
            <person name="Mortoza M.S."/>
            <person name="Matin S.A."/>
            <person name="Hoque S.M.E."/>
            <person name="Islam M.K."/>
            <person name="Roy D.K."/>
            <person name="Haider R."/>
            <person name="Moosa M.M."/>
            <person name="Elias S.M."/>
            <person name="Hasan A.M."/>
            <person name="Jahan S."/>
            <person name="Shafiuddin M."/>
            <person name="Mahmood N."/>
            <person name="Shommy N.S."/>
        </authorList>
    </citation>
    <scope>NUCLEOTIDE SEQUENCE [LARGE SCALE GENOMIC DNA]</scope>
    <source>
        <strain evidence="4">cv. O-4</strain>
    </source>
</reference>
<name>A0A1R3JUN5_9ROSI</name>
<protein>
    <submittedName>
        <fullName evidence="3">Endonuclease/exonuclease/phosphatase</fullName>
    </submittedName>
</protein>
<dbReference type="STRING" id="93759.A0A1R3JUN5"/>
<dbReference type="InterPro" id="IPR036691">
    <property type="entry name" value="Endo/exonu/phosph_ase_sf"/>
</dbReference>
<dbReference type="InterPro" id="IPR040256">
    <property type="entry name" value="At4g02000-like"/>
</dbReference>
<feature type="compositionally biased region" description="Polar residues" evidence="1">
    <location>
        <begin position="13"/>
        <end position="25"/>
    </location>
</feature>
<dbReference type="Proteomes" id="UP000187203">
    <property type="component" value="Unassembled WGS sequence"/>
</dbReference>
<feature type="compositionally biased region" description="Basic and acidic residues" evidence="1">
    <location>
        <begin position="337"/>
        <end position="350"/>
    </location>
</feature>
<keyword evidence="3" id="KW-0540">Nuclease</keyword>
<dbReference type="EMBL" id="AWUE01015300">
    <property type="protein sequence ID" value="OMO98612.1"/>
    <property type="molecule type" value="Genomic_DNA"/>
</dbReference>
<evidence type="ECO:0000256" key="1">
    <source>
        <dbReference type="SAM" id="MobiDB-lite"/>
    </source>
</evidence>
<feature type="compositionally biased region" description="Polar residues" evidence="1">
    <location>
        <begin position="322"/>
        <end position="335"/>
    </location>
</feature>
<evidence type="ECO:0000259" key="2">
    <source>
        <dbReference type="Pfam" id="PF14111"/>
    </source>
</evidence>
<feature type="compositionally biased region" description="Polar residues" evidence="1">
    <location>
        <begin position="431"/>
        <end position="440"/>
    </location>
</feature>
<dbReference type="AlphaFoldDB" id="A0A1R3JUN5"/>
<feature type="region of interest" description="Disordered" evidence="1">
    <location>
        <begin position="1"/>
        <end position="81"/>
    </location>
</feature>
<evidence type="ECO:0000313" key="3">
    <source>
        <dbReference type="EMBL" id="OMO98612.1"/>
    </source>
</evidence>
<keyword evidence="4" id="KW-1185">Reference proteome</keyword>
<keyword evidence="3" id="KW-0378">Hydrolase</keyword>
<feature type="compositionally biased region" description="Polar residues" evidence="1">
    <location>
        <begin position="63"/>
        <end position="81"/>
    </location>
</feature>
<dbReference type="Pfam" id="PF14111">
    <property type="entry name" value="DUF4283"/>
    <property type="match status" value="1"/>
</dbReference>
<dbReference type="PANTHER" id="PTHR31286">
    <property type="entry name" value="GLYCINE-RICH CELL WALL STRUCTURAL PROTEIN 1.8-LIKE"/>
    <property type="match status" value="1"/>
</dbReference>
<feature type="compositionally biased region" description="Polar residues" evidence="1">
    <location>
        <begin position="400"/>
        <end position="409"/>
    </location>
</feature>
<dbReference type="PANTHER" id="PTHR31286:SF99">
    <property type="entry name" value="DUF4283 DOMAIN-CONTAINING PROTEIN"/>
    <property type="match status" value="1"/>
</dbReference>